<protein>
    <submittedName>
        <fullName evidence="2">Type II secretion system protein</fullName>
    </submittedName>
</protein>
<dbReference type="Proteomes" id="UP000466332">
    <property type="component" value="Unassembled WGS sequence"/>
</dbReference>
<keyword evidence="1" id="KW-0472">Membrane</keyword>
<organism evidence="2 3">
    <name type="scientific">Duganella margarita</name>
    <dbReference type="NCBI Taxonomy" id="2692170"/>
    <lineage>
        <taxon>Bacteria</taxon>
        <taxon>Pseudomonadati</taxon>
        <taxon>Pseudomonadota</taxon>
        <taxon>Betaproteobacteria</taxon>
        <taxon>Burkholderiales</taxon>
        <taxon>Oxalobacteraceae</taxon>
        <taxon>Telluria group</taxon>
        <taxon>Duganella</taxon>
    </lineage>
</organism>
<evidence type="ECO:0000313" key="2">
    <source>
        <dbReference type="EMBL" id="MYN43043.1"/>
    </source>
</evidence>
<evidence type="ECO:0000256" key="1">
    <source>
        <dbReference type="SAM" id="Phobius"/>
    </source>
</evidence>
<reference evidence="2 3" key="1">
    <citation type="submission" date="2019-12" db="EMBL/GenBank/DDBJ databases">
        <title>Novel species isolated from a subtropical stream in China.</title>
        <authorList>
            <person name="Lu H."/>
        </authorList>
    </citation>
    <scope>NUCLEOTIDE SEQUENCE [LARGE SCALE GENOMIC DNA]</scope>
    <source>
        <strain evidence="2 3">FT109W</strain>
    </source>
</reference>
<gene>
    <name evidence="2" type="ORF">GTP55_27235</name>
</gene>
<evidence type="ECO:0000313" key="3">
    <source>
        <dbReference type="Proteomes" id="UP000466332"/>
    </source>
</evidence>
<keyword evidence="1" id="KW-1133">Transmembrane helix</keyword>
<dbReference type="EMBL" id="WWCS01000030">
    <property type="protein sequence ID" value="MYN43043.1"/>
    <property type="molecule type" value="Genomic_DNA"/>
</dbReference>
<proteinExistence type="predicted"/>
<dbReference type="Pfam" id="PF07963">
    <property type="entry name" value="N_methyl"/>
    <property type="match status" value="1"/>
</dbReference>
<comment type="caution">
    <text evidence="2">The sequence shown here is derived from an EMBL/GenBank/DDBJ whole genome shotgun (WGS) entry which is preliminary data.</text>
</comment>
<dbReference type="InterPro" id="IPR012902">
    <property type="entry name" value="N_methyl_site"/>
</dbReference>
<accession>A0ABW9WQ07</accession>
<name>A0ABW9WQ07_9BURK</name>
<feature type="transmembrane region" description="Helical" evidence="1">
    <location>
        <begin position="12"/>
        <end position="34"/>
    </location>
</feature>
<keyword evidence="1" id="KW-0812">Transmembrane</keyword>
<keyword evidence="3" id="KW-1185">Reference proteome</keyword>
<sequence>MCKMSANARRQRGLTIIELVMFIVIVGIAAAALVQVMNLANRNSTDPLRRKQALLIAEAYMEEVQQAPFTVCDPQDANAATATVPGQCADANLEENAQHFGPEPTNSRPYDNINDYVLSNQYVVGDAVRAFAVADSSGNLVDTDVAGNPLGAGTVGATLSGITTTLALNPVTTLGNLNSTLQNMTVMRITITTTYGPGQSVTLEGYRTRYAPEAR</sequence>